<dbReference type="Proteomes" id="UP000886998">
    <property type="component" value="Unassembled WGS sequence"/>
</dbReference>
<dbReference type="AlphaFoldDB" id="A0A8X7BQ82"/>
<name>A0A8X7BQ82_9ARAC</name>
<evidence type="ECO:0000313" key="2">
    <source>
        <dbReference type="Proteomes" id="UP000886998"/>
    </source>
</evidence>
<reference evidence="1" key="1">
    <citation type="submission" date="2020-08" db="EMBL/GenBank/DDBJ databases">
        <title>Multicomponent nature underlies the extraordinary mechanical properties of spider dragline silk.</title>
        <authorList>
            <person name="Kono N."/>
            <person name="Nakamura H."/>
            <person name="Mori M."/>
            <person name="Yoshida Y."/>
            <person name="Ohtoshi R."/>
            <person name="Malay A.D."/>
            <person name="Moran D.A.P."/>
            <person name="Tomita M."/>
            <person name="Numata K."/>
            <person name="Arakawa K."/>
        </authorList>
    </citation>
    <scope>NUCLEOTIDE SEQUENCE</scope>
</reference>
<dbReference type="EMBL" id="BMAV01001519">
    <property type="protein sequence ID" value="GFY39735.1"/>
    <property type="molecule type" value="Genomic_DNA"/>
</dbReference>
<comment type="caution">
    <text evidence="1">The sequence shown here is derived from an EMBL/GenBank/DDBJ whole genome shotgun (WGS) entry which is preliminary data.</text>
</comment>
<protein>
    <submittedName>
        <fullName evidence="1">Uncharacterized protein</fullName>
    </submittedName>
</protein>
<accession>A0A8X7BQ82</accession>
<sequence>MSSLLRCLQMACEKISLTFGSLLMFEDFCTEVEGNVSSEWISDVTSPDGHTGFVSRFTKDESSNCCGTSSNGKNIEPSTYLRFSSQQIRMDHRV</sequence>
<organism evidence="1 2">
    <name type="scientific">Trichonephila inaurata madagascariensis</name>
    <dbReference type="NCBI Taxonomy" id="2747483"/>
    <lineage>
        <taxon>Eukaryota</taxon>
        <taxon>Metazoa</taxon>
        <taxon>Ecdysozoa</taxon>
        <taxon>Arthropoda</taxon>
        <taxon>Chelicerata</taxon>
        <taxon>Arachnida</taxon>
        <taxon>Araneae</taxon>
        <taxon>Araneomorphae</taxon>
        <taxon>Entelegynae</taxon>
        <taxon>Araneoidea</taxon>
        <taxon>Nephilidae</taxon>
        <taxon>Trichonephila</taxon>
        <taxon>Trichonephila inaurata</taxon>
    </lineage>
</organism>
<proteinExistence type="predicted"/>
<keyword evidence="2" id="KW-1185">Reference proteome</keyword>
<gene>
    <name evidence="1" type="ORF">TNIN_284931</name>
</gene>
<evidence type="ECO:0000313" key="1">
    <source>
        <dbReference type="EMBL" id="GFY39735.1"/>
    </source>
</evidence>